<dbReference type="GO" id="GO:0008360">
    <property type="term" value="P:regulation of cell shape"/>
    <property type="evidence" value="ECO:0007669"/>
    <property type="project" value="UniProtKB-UniRule"/>
</dbReference>
<evidence type="ECO:0000256" key="8">
    <source>
        <dbReference type="ARBA" id="ARBA00023316"/>
    </source>
</evidence>
<feature type="active site" description="Proton donor/acceptor" evidence="9">
    <location>
        <position position="391"/>
    </location>
</feature>
<feature type="active site" description="Nucleophile" evidence="9">
    <location>
        <position position="407"/>
    </location>
</feature>
<dbReference type="InterPro" id="IPR005490">
    <property type="entry name" value="LD_TPept_cat_dom"/>
</dbReference>
<comment type="similarity">
    <text evidence="2">Belongs to the YkuD family.</text>
</comment>
<dbReference type="Gene3D" id="2.40.440.10">
    <property type="entry name" value="L,D-transpeptidase catalytic domain-like"/>
    <property type="match status" value="1"/>
</dbReference>
<keyword evidence="11" id="KW-1133">Transmembrane helix</keyword>
<dbReference type="GO" id="GO:0005576">
    <property type="term" value="C:extracellular region"/>
    <property type="evidence" value="ECO:0007669"/>
    <property type="project" value="TreeGrafter"/>
</dbReference>
<evidence type="ECO:0000259" key="12">
    <source>
        <dbReference type="PROSITE" id="PS52029"/>
    </source>
</evidence>
<keyword evidence="6 9" id="KW-0133">Cell shape</keyword>
<keyword evidence="5" id="KW-0378">Hydrolase</keyword>
<keyword evidence="11" id="KW-0472">Membrane</keyword>
<evidence type="ECO:0000256" key="11">
    <source>
        <dbReference type="SAM" id="Phobius"/>
    </source>
</evidence>
<evidence type="ECO:0000256" key="3">
    <source>
        <dbReference type="ARBA" id="ARBA00022676"/>
    </source>
</evidence>
<evidence type="ECO:0000313" key="14">
    <source>
        <dbReference type="Proteomes" id="UP000293568"/>
    </source>
</evidence>
<dbReference type="KEGG" id="pprt:ET464_08190"/>
<keyword evidence="4" id="KW-0808">Transferase</keyword>
<evidence type="ECO:0000256" key="4">
    <source>
        <dbReference type="ARBA" id="ARBA00022679"/>
    </source>
</evidence>
<dbReference type="GO" id="GO:0018104">
    <property type="term" value="P:peptidoglycan-protein cross-linking"/>
    <property type="evidence" value="ECO:0007669"/>
    <property type="project" value="TreeGrafter"/>
</dbReference>
<evidence type="ECO:0000256" key="10">
    <source>
        <dbReference type="SAM" id="MobiDB-lite"/>
    </source>
</evidence>
<feature type="domain" description="L,D-TPase catalytic" evidence="12">
    <location>
        <begin position="322"/>
        <end position="431"/>
    </location>
</feature>
<sequence length="466" mass="51654">MTWLRSGVMEDREHIYYLKSFVKRHPGNRMAWYLLGKQYEEQGKLSKANYCYLEAGEVYEAFERKMHPLVAVEQELEQLQKWKERGRQRRFRLKSVVLALLLLLLSGLQASPVERDKRPQAAAVHTAAESALQQQAPPAVVFTKRAEKKPLGAALELAAAESGRAGTVLAAQMEEDGAWRLWQGRTKLLLSTQKEKPDGQWEVAMYDPASCNCKPADSAPMVKVLKHWSAEQELRWVLSSAIIAYFHQQGSMPASLSDLIGSYPNNYIAGEKEGMAAMFAPLMQQLAVDQNVKALAAGVQQQPAPGSGSGIVPADKQWRTELQIVVDPAKHRLAVVSGDIMVRSYPVGLGGNKTPEGTFTITEKVKNPNGTDKGPYGSRGMELSDGPYAIHGTDEPDSIGEDESLGCIRMERADLEELYDLVPLGTKVTIQKGLMPPKPAPAPETRFRLKPVQDETNPHHKYSWLG</sequence>
<dbReference type="Pfam" id="PF03734">
    <property type="entry name" value="YkuD"/>
    <property type="match status" value="1"/>
</dbReference>
<evidence type="ECO:0000256" key="6">
    <source>
        <dbReference type="ARBA" id="ARBA00022960"/>
    </source>
</evidence>
<dbReference type="PANTHER" id="PTHR30582:SF24">
    <property type="entry name" value="L,D-TRANSPEPTIDASE ERFK_SRFK-RELATED"/>
    <property type="match status" value="1"/>
</dbReference>
<dbReference type="CDD" id="cd16913">
    <property type="entry name" value="YkuD_like"/>
    <property type="match status" value="1"/>
</dbReference>
<evidence type="ECO:0000256" key="2">
    <source>
        <dbReference type="ARBA" id="ARBA00005992"/>
    </source>
</evidence>
<dbReference type="InterPro" id="IPR011990">
    <property type="entry name" value="TPR-like_helical_dom_sf"/>
</dbReference>
<keyword evidence="14" id="KW-1185">Reference proteome</keyword>
<dbReference type="Gene3D" id="1.25.40.10">
    <property type="entry name" value="Tetratricopeptide repeat domain"/>
    <property type="match status" value="1"/>
</dbReference>
<comment type="pathway">
    <text evidence="1 9">Cell wall biogenesis; peptidoglycan biosynthesis.</text>
</comment>
<dbReference type="InterPro" id="IPR038063">
    <property type="entry name" value="Transpep_catalytic_dom"/>
</dbReference>
<keyword evidence="11" id="KW-0812">Transmembrane</keyword>
<accession>A0A4P6EW41</accession>
<keyword evidence="8 9" id="KW-0961">Cell wall biogenesis/degradation</keyword>
<dbReference type="PANTHER" id="PTHR30582">
    <property type="entry name" value="L,D-TRANSPEPTIDASE"/>
    <property type="match status" value="1"/>
</dbReference>
<proteinExistence type="inferred from homology"/>
<dbReference type="UniPathway" id="UPA00219"/>
<protein>
    <submittedName>
        <fullName evidence="13">L,D-transpeptidase</fullName>
    </submittedName>
</protein>
<evidence type="ECO:0000256" key="1">
    <source>
        <dbReference type="ARBA" id="ARBA00004752"/>
    </source>
</evidence>
<dbReference type="SUPFAM" id="SSF141523">
    <property type="entry name" value="L,D-transpeptidase catalytic domain-like"/>
    <property type="match status" value="1"/>
</dbReference>
<keyword evidence="7 9" id="KW-0573">Peptidoglycan synthesis</keyword>
<dbReference type="OrthoDB" id="9787225at2"/>
<evidence type="ECO:0000313" key="13">
    <source>
        <dbReference type="EMBL" id="QAY66393.1"/>
    </source>
</evidence>
<dbReference type="AlphaFoldDB" id="A0A4P6EW41"/>
<dbReference type="InterPro" id="IPR050979">
    <property type="entry name" value="LD-transpeptidase"/>
</dbReference>
<dbReference type="Proteomes" id="UP000293568">
    <property type="component" value="Chromosome"/>
</dbReference>
<evidence type="ECO:0000256" key="5">
    <source>
        <dbReference type="ARBA" id="ARBA00022801"/>
    </source>
</evidence>
<name>A0A4P6EW41_9BACL</name>
<evidence type="ECO:0000256" key="7">
    <source>
        <dbReference type="ARBA" id="ARBA00022984"/>
    </source>
</evidence>
<feature type="transmembrane region" description="Helical" evidence="11">
    <location>
        <begin position="91"/>
        <end position="110"/>
    </location>
</feature>
<dbReference type="GO" id="GO:0071555">
    <property type="term" value="P:cell wall organization"/>
    <property type="evidence" value="ECO:0007669"/>
    <property type="project" value="UniProtKB-UniRule"/>
</dbReference>
<dbReference type="GO" id="GO:0071972">
    <property type="term" value="F:peptidoglycan L,D-transpeptidase activity"/>
    <property type="evidence" value="ECO:0007669"/>
    <property type="project" value="TreeGrafter"/>
</dbReference>
<feature type="region of interest" description="Disordered" evidence="10">
    <location>
        <begin position="358"/>
        <end position="377"/>
    </location>
</feature>
<keyword evidence="3" id="KW-0328">Glycosyltransferase</keyword>
<reference evidence="13 14" key="1">
    <citation type="submission" date="2019-01" db="EMBL/GenBank/DDBJ databases">
        <title>Genome sequencing of strain FW100M-2.</title>
        <authorList>
            <person name="Heo J."/>
            <person name="Kim S.-J."/>
            <person name="Kim J.-S."/>
            <person name="Hong S.-B."/>
            <person name="Kwon S.-W."/>
        </authorList>
    </citation>
    <scope>NUCLEOTIDE SEQUENCE [LARGE SCALE GENOMIC DNA]</scope>
    <source>
        <strain evidence="13 14">FW100M-2</strain>
    </source>
</reference>
<dbReference type="EMBL" id="CP035492">
    <property type="protein sequence ID" value="QAY66393.1"/>
    <property type="molecule type" value="Genomic_DNA"/>
</dbReference>
<gene>
    <name evidence="13" type="ORF">ET464_08190</name>
</gene>
<dbReference type="PROSITE" id="PS52029">
    <property type="entry name" value="LD_TPASE"/>
    <property type="match status" value="1"/>
</dbReference>
<dbReference type="GO" id="GO:0016757">
    <property type="term" value="F:glycosyltransferase activity"/>
    <property type="evidence" value="ECO:0007669"/>
    <property type="project" value="UniProtKB-KW"/>
</dbReference>
<organism evidence="13 14">
    <name type="scientific">Paenibacillus protaetiae</name>
    <dbReference type="NCBI Taxonomy" id="2509456"/>
    <lineage>
        <taxon>Bacteria</taxon>
        <taxon>Bacillati</taxon>
        <taxon>Bacillota</taxon>
        <taxon>Bacilli</taxon>
        <taxon>Bacillales</taxon>
        <taxon>Paenibacillaceae</taxon>
        <taxon>Paenibacillus</taxon>
    </lineage>
</organism>
<evidence type="ECO:0000256" key="9">
    <source>
        <dbReference type="PROSITE-ProRule" id="PRU01373"/>
    </source>
</evidence>